<comment type="caution">
    <text evidence="2">The sequence shown here is derived from an EMBL/GenBank/DDBJ whole genome shotgun (WGS) entry which is preliminary data.</text>
</comment>
<dbReference type="InterPro" id="IPR050289">
    <property type="entry name" value="TorD/DmsD_chaperones"/>
</dbReference>
<name>A0A943USE3_9ACTN</name>
<evidence type="ECO:0000313" key="2">
    <source>
        <dbReference type="EMBL" id="MBS6939971.1"/>
    </source>
</evidence>
<organism evidence="2 3">
    <name type="scientific">Slackia piriformis</name>
    <dbReference type="NCBI Taxonomy" id="626934"/>
    <lineage>
        <taxon>Bacteria</taxon>
        <taxon>Bacillati</taxon>
        <taxon>Actinomycetota</taxon>
        <taxon>Coriobacteriia</taxon>
        <taxon>Eggerthellales</taxon>
        <taxon>Eggerthellaceae</taxon>
        <taxon>Slackia</taxon>
    </lineage>
</organism>
<dbReference type="Gene3D" id="1.10.3480.10">
    <property type="entry name" value="TorD-like"/>
    <property type="match status" value="1"/>
</dbReference>
<keyword evidence="1" id="KW-0143">Chaperone</keyword>
<accession>A0A943USE3</accession>
<protein>
    <submittedName>
        <fullName evidence="2">Molecular chaperone TorD family protein</fullName>
    </submittedName>
</protein>
<evidence type="ECO:0000256" key="1">
    <source>
        <dbReference type="ARBA" id="ARBA00023186"/>
    </source>
</evidence>
<gene>
    <name evidence="2" type="ORF">KH142_00505</name>
</gene>
<dbReference type="EMBL" id="JAGZSV010000004">
    <property type="protein sequence ID" value="MBS6939971.1"/>
    <property type="molecule type" value="Genomic_DNA"/>
</dbReference>
<dbReference type="Pfam" id="PF02613">
    <property type="entry name" value="Nitrate_red_del"/>
    <property type="match status" value="1"/>
</dbReference>
<dbReference type="AlphaFoldDB" id="A0A943USE3"/>
<evidence type="ECO:0000313" key="3">
    <source>
        <dbReference type="Proteomes" id="UP000727506"/>
    </source>
</evidence>
<sequence length="194" mass="21763">MGLLLPTNQLAEVLSNGDYASALKASLEVTGLEPFDEATFDAYRSADAEEVFHRVRREYTRLFATPKNVLVSPYAGVWHAEKVGVQPVLFVNKESMGVERFMKSCGLEAREGKNEPFDHIGTEFEFLNYLCLRRSGFMAASENGDVPENAYEVFYEQHIVPWVGDFAKALAEHAEEPLYRVLAGILRALPEKAL</sequence>
<dbReference type="SUPFAM" id="SSF89155">
    <property type="entry name" value="TorD-like"/>
    <property type="match status" value="1"/>
</dbReference>
<reference evidence="2" key="1">
    <citation type="submission" date="2021-02" db="EMBL/GenBank/DDBJ databases">
        <title>Infant gut strain persistence is associated with maternal origin, phylogeny, and functional potential including surface adhesion and iron acquisition.</title>
        <authorList>
            <person name="Lou Y.C."/>
        </authorList>
    </citation>
    <scope>NUCLEOTIDE SEQUENCE</scope>
    <source>
        <strain evidence="2">L2_039_000G1_dasL2_039_000G1_concoct_11</strain>
    </source>
</reference>
<proteinExistence type="predicted"/>
<dbReference type="PANTHER" id="PTHR34227:SF1">
    <property type="entry name" value="DIMETHYL SULFOXIDE REDUCTASE CHAPERONE-RELATED"/>
    <property type="match status" value="1"/>
</dbReference>
<dbReference type="InterPro" id="IPR020945">
    <property type="entry name" value="DMSO/NO3_reduct_chaperone"/>
</dbReference>
<dbReference type="InterPro" id="IPR036411">
    <property type="entry name" value="TorD-like_sf"/>
</dbReference>
<dbReference type="Proteomes" id="UP000727506">
    <property type="component" value="Unassembled WGS sequence"/>
</dbReference>
<dbReference type="PANTHER" id="PTHR34227">
    <property type="entry name" value="CHAPERONE PROTEIN YCDY"/>
    <property type="match status" value="1"/>
</dbReference>